<keyword evidence="2" id="KW-1185">Reference proteome</keyword>
<name>A0ABS1CIZ0_9GAMM</name>
<gene>
    <name evidence="1" type="ORF">CKO31_14265</name>
</gene>
<proteinExistence type="predicted"/>
<accession>A0ABS1CIZ0</accession>
<dbReference type="RefSeq" id="WP_200238801.1">
    <property type="nucleotide sequence ID" value="NZ_NRRV01000034.1"/>
</dbReference>
<comment type="caution">
    <text evidence="1">The sequence shown here is derived from an EMBL/GenBank/DDBJ whole genome shotgun (WGS) entry which is preliminary data.</text>
</comment>
<protein>
    <recommendedName>
        <fullName evidence="3">Glycosyltransferase family 2 protein</fullName>
    </recommendedName>
</protein>
<evidence type="ECO:0000313" key="2">
    <source>
        <dbReference type="Proteomes" id="UP000748752"/>
    </source>
</evidence>
<sequence>MNILVGITHCIENEFEQCLESIDRQTLPAFDRFVLSNLPNKEAHDTLYRTFMERAGEVDLFIKVDADMVLARPTFFEECAERFRSEPELEHLEIALNDWMTRRRIFGLHVYRSTHRWQQTAEAIFVDMVDHPHQRVADTTRLAPAAVHSPDPSPFQAYHFGVHKGVKFVQKGRSRVQAGQRVAHWYHFENLEAHFRETGDRRLALAVIGFNDALQSRWGPEAVDYDSEVTAARFSSLAAMEGRELARIARQSPLPGERFLPAGARFELNRLRVSGTLGPGILLDAAKRLRRGSYRRECPAVSRQRW</sequence>
<evidence type="ECO:0000313" key="1">
    <source>
        <dbReference type="EMBL" id="MBK1631878.1"/>
    </source>
</evidence>
<reference evidence="1 2" key="1">
    <citation type="journal article" date="2020" name="Microorganisms">
        <title>Osmotic Adaptation and Compatible Solute Biosynthesis of Phototrophic Bacteria as Revealed from Genome Analyses.</title>
        <authorList>
            <person name="Imhoff J.F."/>
            <person name="Rahn T."/>
            <person name="Kunzel S."/>
            <person name="Keller A."/>
            <person name="Neulinger S.C."/>
        </authorList>
    </citation>
    <scope>NUCLEOTIDE SEQUENCE [LARGE SCALE GENOMIC DNA]</scope>
    <source>
        <strain evidence="1 2">DSM 6210</strain>
    </source>
</reference>
<organism evidence="1 2">
    <name type="scientific">Thiohalocapsa halophila</name>
    <dbReference type="NCBI Taxonomy" id="69359"/>
    <lineage>
        <taxon>Bacteria</taxon>
        <taxon>Pseudomonadati</taxon>
        <taxon>Pseudomonadota</taxon>
        <taxon>Gammaproteobacteria</taxon>
        <taxon>Chromatiales</taxon>
        <taxon>Chromatiaceae</taxon>
        <taxon>Thiohalocapsa</taxon>
    </lineage>
</organism>
<dbReference type="EMBL" id="NRRV01000034">
    <property type="protein sequence ID" value="MBK1631878.1"/>
    <property type="molecule type" value="Genomic_DNA"/>
</dbReference>
<evidence type="ECO:0008006" key="3">
    <source>
        <dbReference type="Google" id="ProtNLM"/>
    </source>
</evidence>
<dbReference type="Proteomes" id="UP000748752">
    <property type="component" value="Unassembled WGS sequence"/>
</dbReference>